<dbReference type="Pfam" id="PF07690">
    <property type="entry name" value="MFS_1"/>
    <property type="match status" value="1"/>
</dbReference>
<evidence type="ECO:0000256" key="7">
    <source>
        <dbReference type="SAM" id="Phobius"/>
    </source>
</evidence>
<organism evidence="9 10">
    <name type="scientific">Paenibacillus glacialis</name>
    <dbReference type="NCBI Taxonomy" id="494026"/>
    <lineage>
        <taxon>Bacteria</taxon>
        <taxon>Bacillati</taxon>
        <taxon>Bacillota</taxon>
        <taxon>Bacilli</taxon>
        <taxon>Bacillales</taxon>
        <taxon>Paenibacillaceae</taxon>
        <taxon>Paenibacillus</taxon>
    </lineage>
</organism>
<evidence type="ECO:0000256" key="6">
    <source>
        <dbReference type="ARBA" id="ARBA00023136"/>
    </source>
</evidence>
<name>A0A168M8V5_9BACL</name>
<evidence type="ECO:0000256" key="5">
    <source>
        <dbReference type="ARBA" id="ARBA00022989"/>
    </source>
</evidence>
<feature type="transmembrane region" description="Helical" evidence="7">
    <location>
        <begin position="468"/>
        <end position="488"/>
    </location>
</feature>
<protein>
    <submittedName>
        <fullName evidence="9">Multidrug MFS transporter</fullName>
    </submittedName>
</protein>
<evidence type="ECO:0000313" key="9">
    <source>
        <dbReference type="EMBL" id="OAB44380.1"/>
    </source>
</evidence>
<feature type="transmembrane region" description="Helical" evidence="7">
    <location>
        <begin position="228"/>
        <end position="245"/>
    </location>
</feature>
<feature type="transmembrane region" description="Helical" evidence="7">
    <location>
        <begin position="266"/>
        <end position="289"/>
    </location>
</feature>
<accession>A0A168M8V5</accession>
<dbReference type="InterPro" id="IPR020846">
    <property type="entry name" value="MFS_dom"/>
</dbReference>
<dbReference type="Proteomes" id="UP000076967">
    <property type="component" value="Unassembled WGS sequence"/>
</dbReference>
<sequence length="509" mass="53976">MNGQYNRRWWVLGALAIGILAVGLDMTILNLALPILATDMQATNGELQWFADAYNLVFAAALLPAGLLGDRLGRKRMLIVGLILFGAASLICAYSISPWELITGRALLGLGAALLVPLSMSIIPVMFSEKERPKAIGVWMMANAFGIPLGPIVGGWLLDNYWWGSVFLINIPLIVVALFAVSILLPESRGSESQRIDLIGILTSSLGLVGVTYGVIEVGERGWGDTTAMTTIIAGLLLLVVFILWERRTSHPLIDPALFRSRSFTWGTILATVISFAMFGVLFVMPQYFQAVEGVNALSAGMRLLPLVGGLLIGSQISDLLQSRFGTKITISLGFLVLGIALSVGANTGMNSGYGFASVWITLVGLGIGFALPAAMDEAMSALSVETSGVGSALLMALRQVGGTMGVAILGTILSTGYRNKLDLQGLPAETVDSVRRNVSAGVAVARQINSTTLIDSVRSSFVHGMGITLWACGGVAVLGVLITLSFLQTRVNRNENTELDQTTTIGSK</sequence>
<feature type="transmembrane region" description="Helical" evidence="7">
    <location>
        <begin position="352"/>
        <end position="372"/>
    </location>
</feature>
<keyword evidence="4 7" id="KW-0812">Transmembrane</keyword>
<dbReference type="PROSITE" id="PS50850">
    <property type="entry name" value="MFS"/>
    <property type="match status" value="1"/>
</dbReference>
<keyword evidence="3" id="KW-1003">Cell membrane</keyword>
<evidence type="ECO:0000259" key="8">
    <source>
        <dbReference type="PROSITE" id="PS50850"/>
    </source>
</evidence>
<evidence type="ECO:0000256" key="2">
    <source>
        <dbReference type="ARBA" id="ARBA00022448"/>
    </source>
</evidence>
<feature type="transmembrane region" description="Helical" evidence="7">
    <location>
        <begin position="162"/>
        <end position="186"/>
    </location>
</feature>
<gene>
    <name evidence="9" type="ORF">PGLA_06910</name>
</gene>
<dbReference type="InterPro" id="IPR011701">
    <property type="entry name" value="MFS"/>
</dbReference>
<dbReference type="AlphaFoldDB" id="A0A168M8V5"/>
<keyword evidence="6 7" id="KW-0472">Membrane</keyword>
<dbReference type="STRING" id="494026.PGLA_06910"/>
<feature type="transmembrane region" description="Helical" evidence="7">
    <location>
        <begin position="9"/>
        <end position="33"/>
    </location>
</feature>
<keyword evidence="2" id="KW-0813">Transport</keyword>
<evidence type="ECO:0000313" key="10">
    <source>
        <dbReference type="Proteomes" id="UP000076967"/>
    </source>
</evidence>
<dbReference type="PANTHER" id="PTHR42718">
    <property type="entry name" value="MAJOR FACILITATOR SUPERFAMILY MULTIDRUG TRANSPORTER MFSC"/>
    <property type="match status" value="1"/>
</dbReference>
<keyword evidence="10" id="KW-1185">Reference proteome</keyword>
<feature type="transmembrane region" description="Helical" evidence="7">
    <location>
        <begin position="77"/>
        <end position="96"/>
    </location>
</feature>
<feature type="transmembrane region" description="Helical" evidence="7">
    <location>
        <begin position="102"/>
        <end position="123"/>
    </location>
</feature>
<proteinExistence type="predicted"/>
<dbReference type="RefSeq" id="WP_068530705.1">
    <property type="nucleotide sequence ID" value="NZ_LVJH01000007.1"/>
</dbReference>
<keyword evidence="5 7" id="KW-1133">Transmembrane helix</keyword>
<evidence type="ECO:0000256" key="3">
    <source>
        <dbReference type="ARBA" id="ARBA00022475"/>
    </source>
</evidence>
<dbReference type="GO" id="GO:0022857">
    <property type="term" value="F:transmembrane transporter activity"/>
    <property type="evidence" value="ECO:0007669"/>
    <property type="project" value="InterPro"/>
</dbReference>
<dbReference type="InterPro" id="IPR004638">
    <property type="entry name" value="EmrB-like"/>
</dbReference>
<dbReference type="SUPFAM" id="SSF103473">
    <property type="entry name" value="MFS general substrate transporter"/>
    <property type="match status" value="1"/>
</dbReference>
<comment type="subcellular location">
    <subcellularLocation>
        <location evidence="1">Cell membrane</location>
        <topology evidence="1">Multi-pass membrane protein</topology>
    </subcellularLocation>
</comment>
<dbReference type="GO" id="GO:0005886">
    <property type="term" value="C:plasma membrane"/>
    <property type="evidence" value="ECO:0007669"/>
    <property type="project" value="UniProtKB-SubCell"/>
</dbReference>
<dbReference type="PANTHER" id="PTHR42718:SF42">
    <property type="entry name" value="EXPORT PROTEIN"/>
    <property type="match status" value="1"/>
</dbReference>
<feature type="transmembrane region" description="Helical" evidence="7">
    <location>
        <begin position="325"/>
        <end position="346"/>
    </location>
</feature>
<comment type="caution">
    <text evidence="9">The sequence shown here is derived from an EMBL/GenBank/DDBJ whole genome shotgun (WGS) entry which is preliminary data.</text>
</comment>
<feature type="transmembrane region" description="Helical" evidence="7">
    <location>
        <begin position="53"/>
        <end position="70"/>
    </location>
</feature>
<dbReference type="CDD" id="cd17321">
    <property type="entry name" value="MFS_MMR_MDR_like"/>
    <property type="match status" value="1"/>
</dbReference>
<dbReference type="PRINTS" id="PR01036">
    <property type="entry name" value="TCRTETB"/>
</dbReference>
<dbReference type="OrthoDB" id="102502at2"/>
<dbReference type="InterPro" id="IPR036259">
    <property type="entry name" value="MFS_trans_sf"/>
</dbReference>
<feature type="transmembrane region" description="Helical" evidence="7">
    <location>
        <begin position="198"/>
        <end position="216"/>
    </location>
</feature>
<dbReference type="EMBL" id="LVJH01000007">
    <property type="protein sequence ID" value="OAB44380.1"/>
    <property type="molecule type" value="Genomic_DNA"/>
</dbReference>
<feature type="domain" description="Major facilitator superfamily (MFS) profile" evidence="8">
    <location>
        <begin position="11"/>
        <end position="492"/>
    </location>
</feature>
<dbReference type="Gene3D" id="1.20.1720.10">
    <property type="entry name" value="Multidrug resistance protein D"/>
    <property type="match status" value="2"/>
</dbReference>
<evidence type="ECO:0000256" key="4">
    <source>
        <dbReference type="ARBA" id="ARBA00022692"/>
    </source>
</evidence>
<evidence type="ECO:0000256" key="1">
    <source>
        <dbReference type="ARBA" id="ARBA00004651"/>
    </source>
</evidence>
<feature type="transmembrane region" description="Helical" evidence="7">
    <location>
        <begin position="135"/>
        <end position="156"/>
    </location>
</feature>
<reference evidence="9 10" key="1">
    <citation type="submission" date="2016-03" db="EMBL/GenBank/DDBJ databases">
        <title>Draft genome sequence of Paenibacillus glacialis DSM 22343.</title>
        <authorList>
            <person name="Shin S.-K."/>
            <person name="Yi H."/>
        </authorList>
    </citation>
    <scope>NUCLEOTIDE SEQUENCE [LARGE SCALE GENOMIC DNA]</scope>
    <source>
        <strain evidence="9 10">DSM 22343</strain>
    </source>
</reference>
<dbReference type="NCBIfam" id="TIGR00711">
    <property type="entry name" value="efflux_EmrB"/>
    <property type="match status" value="1"/>
</dbReference>